<dbReference type="SUPFAM" id="SSF50939">
    <property type="entry name" value="Sialidases"/>
    <property type="match status" value="1"/>
</dbReference>
<evidence type="ECO:0000313" key="1">
    <source>
        <dbReference type="EMBL" id="CAJ0600728.1"/>
    </source>
</evidence>
<accession>A0AA36GZ45</accession>
<sequence>MCSPTAAMVGVQVLKGYKDAKQINDQYVAQRRMYEAQERAVRQNSEIVKKANERVAENYARDQKKLNDRLKLVRGQQAAAAGASGISGNSGSLLDAASAANDEWRDASFDLLRKQREDTWANFVQAANYDAQANIYDSLEEQNKAARKKAMLGSIIGSAFSIYGAATGQSLANTVSGLFGGGTNNNSNTGGFYTATPNGTISLYGTNTNNYGTSIGGSTLYGSTGIYDNRNGSTTEFPYTFQIIDPTDIKVYIVNPEGVETLITSDYYVDMSQQEVHYPGYAPGAAEPGSETPPILPVGWKIILYRQLPIDQQSVLDNNWPFKEIEHMVDKSRIIEQQLAGDLKRALKISLQFPNLDITVPVGANKSLRWNSDGTKLELTVDPADVLPVAQSLLAATQAARDALLMRPGYLAVESSIDKIDTIAADLTNLDNVADNIAVIAPVGAAIDQVEEVADDLAKINGVHDNLNNINAVYSIKDDISAVAEISLDVSNVSTIKTDIQSVATNIDNIINVAGNLAPVKIVGDNINSILTVNSNLPNINVVANNKANIDNVATNITGVNTVATNMNNVLVVANSKANIDAVALNKTNIDTIATNLTSIQAVVSNLPAILAALDYALLAKQWAIGDPTEPEDGSAKYWAFQSHADQMQADWDVTDPTDVRYIKNKPAKLPEDHSDVTTKYGGGTNEKYGHVRLLDNIIHAWATPASFPVAYCKGITYGNNKFVAVGANGMITTSNDGILWSEPVQVSTNQWQCVTYGNNKFVAVANGGLSATSIDGINWTIHSYYSTPNRKGISYGNNRFVVVGQDAWLGKASVFYSSDGTTWTNGNVSRIEGVGLEAMANGLALYAQFKARHDDEEDRTAIINAMDVYNRGRYNIMYNKDTGLMHTAGE</sequence>
<name>A0AA36GZ45_CYLNA</name>
<keyword evidence="2" id="KW-1185">Reference proteome</keyword>
<dbReference type="AlphaFoldDB" id="A0AA36GZ45"/>
<organism evidence="1 2">
    <name type="scientific">Cylicocyclus nassatus</name>
    <name type="common">Nematode worm</name>
    <dbReference type="NCBI Taxonomy" id="53992"/>
    <lineage>
        <taxon>Eukaryota</taxon>
        <taxon>Metazoa</taxon>
        <taxon>Ecdysozoa</taxon>
        <taxon>Nematoda</taxon>
        <taxon>Chromadorea</taxon>
        <taxon>Rhabditida</taxon>
        <taxon>Rhabditina</taxon>
        <taxon>Rhabditomorpha</taxon>
        <taxon>Strongyloidea</taxon>
        <taxon>Strongylidae</taxon>
        <taxon>Cylicocyclus</taxon>
    </lineage>
</organism>
<proteinExistence type="predicted"/>
<protein>
    <submittedName>
        <fullName evidence="1">Uncharacterized protein</fullName>
    </submittedName>
</protein>
<dbReference type="InterPro" id="IPR036278">
    <property type="entry name" value="Sialidase_sf"/>
</dbReference>
<reference evidence="1" key="1">
    <citation type="submission" date="2023-07" db="EMBL/GenBank/DDBJ databases">
        <authorList>
            <consortium name="CYATHOMIX"/>
        </authorList>
    </citation>
    <scope>NUCLEOTIDE SEQUENCE</scope>
    <source>
        <strain evidence="1">N/A</strain>
    </source>
</reference>
<dbReference type="EMBL" id="CATQJL010000265">
    <property type="protein sequence ID" value="CAJ0600728.1"/>
    <property type="molecule type" value="Genomic_DNA"/>
</dbReference>
<gene>
    <name evidence="1" type="ORF">CYNAS_LOCUS12711</name>
</gene>
<dbReference type="Pfam" id="PF24072">
    <property type="entry name" value="T7_gp14"/>
    <property type="match status" value="1"/>
</dbReference>
<dbReference type="InterPro" id="IPR038996">
    <property type="entry name" value="Gp14"/>
</dbReference>
<comment type="caution">
    <text evidence="1">The sequence shown here is derived from an EMBL/GenBank/DDBJ whole genome shotgun (WGS) entry which is preliminary data.</text>
</comment>
<evidence type="ECO:0000313" key="2">
    <source>
        <dbReference type="Proteomes" id="UP001176961"/>
    </source>
</evidence>
<dbReference type="Proteomes" id="UP001176961">
    <property type="component" value="Unassembled WGS sequence"/>
</dbReference>
<feature type="non-terminal residue" evidence="1">
    <location>
        <position position="1"/>
    </location>
</feature>